<keyword evidence="2 5" id="KW-0812">Transmembrane</keyword>
<dbReference type="InterPro" id="IPR025423">
    <property type="entry name" value="TMEM205-like"/>
</dbReference>
<dbReference type="Pfam" id="PF13664">
    <property type="entry name" value="DUF4149"/>
    <property type="match status" value="1"/>
</dbReference>
<evidence type="ECO:0000256" key="1">
    <source>
        <dbReference type="ARBA" id="ARBA00004370"/>
    </source>
</evidence>
<organism evidence="7 8">
    <name type="scientific">Allofranklinella schreckenbergeri</name>
    <dbReference type="NCBI Taxonomy" id="1076744"/>
    <lineage>
        <taxon>Bacteria</taxon>
        <taxon>Pseudomonadati</taxon>
        <taxon>Pseudomonadota</taxon>
        <taxon>Betaproteobacteria</taxon>
        <taxon>Burkholderiales</taxon>
        <taxon>Comamonadaceae</taxon>
        <taxon>Allofranklinella</taxon>
    </lineage>
</organism>
<sequence length="157" mass="16447">MACIVRRLPFFAAALWWGGLSVMGFLAVPLVFAYAPSVAVAGPITAKMFSAITWVAVACGLLLVLCLKPSLEAARTVQAGAEPAPASPALALTGWALAGVILALLIEFAVAPRIVARVDLHIWHNLGTALYVLQWLCAGVVLFKLSGRATAPCRPQA</sequence>
<dbReference type="EMBL" id="RDQM01000003">
    <property type="protein sequence ID" value="RMX00184.1"/>
    <property type="molecule type" value="Genomic_DNA"/>
</dbReference>
<dbReference type="GO" id="GO:0016020">
    <property type="term" value="C:membrane"/>
    <property type="evidence" value="ECO:0007669"/>
    <property type="project" value="UniProtKB-SubCell"/>
</dbReference>
<evidence type="ECO:0000313" key="8">
    <source>
        <dbReference type="Proteomes" id="UP000267521"/>
    </source>
</evidence>
<evidence type="ECO:0000256" key="5">
    <source>
        <dbReference type="SAM" id="Phobius"/>
    </source>
</evidence>
<protein>
    <submittedName>
        <fullName evidence="7">DUF4149 domain-containing protein</fullName>
    </submittedName>
</protein>
<keyword evidence="3 5" id="KW-1133">Transmembrane helix</keyword>
<evidence type="ECO:0000256" key="2">
    <source>
        <dbReference type="ARBA" id="ARBA00022692"/>
    </source>
</evidence>
<accession>A0A3M6QAL3</accession>
<gene>
    <name evidence="7" type="ORF">EBQ26_02955</name>
</gene>
<keyword evidence="4 5" id="KW-0472">Membrane</keyword>
<comment type="caution">
    <text evidence="7">The sequence shown here is derived from an EMBL/GenBank/DDBJ whole genome shotgun (WGS) entry which is preliminary data.</text>
</comment>
<feature type="transmembrane region" description="Helical" evidence="5">
    <location>
        <begin position="122"/>
        <end position="145"/>
    </location>
</feature>
<reference evidence="7 8" key="1">
    <citation type="submission" date="2018-10" db="EMBL/GenBank/DDBJ databases">
        <title>Comamonadaceae CDC group NO-1 genome sequencing and assembly.</title>
        <authorList>
            <person name="Bernier A.-M."/>
            <person name="Bernard K."/>
        </authorList>
    </citation>
    <scope>NUCLEOTIDE SEQUENCE [LARGE SCALE GENOMIC DNA]</scope>
    <source>
        <strain evidence="7 8">NML970147</strain>
    </source>
</reference>
<name>A0A3M6QAL3_9BURK</name>
<feature type="domain" description="TMEM205-like" evidence="6">
    <location>
        <begin position="12"/>
        <end position="116"/>
    </location>
</feature>
<feature type="transmembrane region" description="Helical" evidence="5">
    <location>
        <begin position="88"/>
        <end position="110"/>
    </location>
</feature>
<comment type="subcellular location">
    <subcellularLocation>
        <location evidence="1">Membrane</location>
    </subcellularLocation>
</comment>
<evidence type="ECO:0000313" key="7">
    <source>
        <dbReference type="EMBL" id="RMX00184.1"/>
    </source>
</evidence>
<feature type="transmembrane region" description="Helical" evidence="5">
    <location>
        <begin position="12"/>
        <end position="36"/>
    </location>
</feature>
<dbReference type="Proteomes" id="UP000267521">
    <property type="component" value="Unassembled WGS sequence"/>
</dbReference>
<dbReference type="AlphaFoldDB" id="A0A3M6QAL3"/>
<evidence type="ECO:0000259" key="6">
    <source>
        <dbReference type="Pfam" id="PF13664"/>
    </source>
</evidence>
<proteinExistence type="predicted"/>
<evidence type="ECO:0000256" key="4">
    <source>
        <dbReference type="ARBA" id="ARBA00023136"/>
    </source>
</evidence>
<feature type="transmembrane region" description="Helical" evidence="5">
    <location>
        <begin position="48"/>
        <end position="67"/>
    </location>
</feature>
<evidence type="ECO:0000256" key="3">
    <source>
        <dbReference type="ARBA" id="ARBA00022989"/>
    </source>
</evidence>